<keyword evidence="6" id="KW-1185">Reference proteome</keyword>
<dbReference type="Gene3D" id="1.10.443.10">
    <property type="entry name" value="Intergrase catalytic core"/>
    <property type="match status" value="1"/>
</dbReference>
<dbReference type="Pfam" id="PF17293">
    <property type="entry name" value="Arm-DNA-bind_5"/>
    <property type="match status" value="1"/>
</dbReference>
<evidence type="ECO:0000313" key="5">
    <source>
        <dbReference type="EMBL" id="GAA4086504.1"/>
    </source>
</evidence>
<sequence>MKTNFSLLFYLKKPKNYQAGLVPIYLRITVNGKRSETTTGRECEPSLWNSIAGRLKGTKEDTKSFNAYLDTLQKQVYEAHSQLTETKSIITAETLRDKLLGKSEKARMLIDIFKDHNKKIAALVGKEYAAGTSIRYQTSLKHTQEYLQWQYKVSDIDIKKIDHDFIANYEFYLRSERNCANNSAFKYIKNFKKIVGICLSSGWLDKDPFINYKIRIKQVDRVFLSGDDLQAMANKVFSTERLNQVRDIFLFCCFTGLAYADVNKLKRNEIVTGPDGEMWIFTKRKKTDTPSRIPLLPSALTLLDKYTDHPICSNLGKALPVSTNQKMNAYLKEIAGICGIDKPLTFHIARHTFATTVTLSNGVPIESVSKMLGHTNIKTTQHYAKILDLKVSRDMAAIRQKYAAI</sequence>
<name>A0ABP7WDZ3_9SPHI</name>
<evidence type="ECO:0000256" key="1">
    <source>
        <dbReference type="ARBA" id="ARBA00008857"/>
    </source>
</evidence>
<dbReference type="Pfam" id="PF00589">
    <property type="entry name" value="Phage_integrase"/>
    <property type="match status" value="1"/>
</dbReference>
<evidence type="ECO:0000256" key="3">
    <source>
        <dbReference type="ARBA" id="ARBA00023172"/>
    </source>
</evidence>
<dbReference type="Pfam" id="PF13102">
    <property type="entry name" value="Phage_int_SAM_5"/>
    <property type="match status" value="1"/>
</dbReference>
<organism evidence="5 6">
    <name type="scientific">Mucilaginibacter panaciglaebae</name>
    <dbReference type="NCBI Taxonomy" id="502331"/>
    <lineage>
        <taxon>Bacteria</taxon>
        <taxon>Pseudomonadati</taxon>
        <taxon>Bacteroidota</taxon>
        <taxon>Sphingobacteriia</taxon>
        <taxon>Sphingobacteriales</taxon>
        <taxon>Sphingobacteriaceae</taxon>
        <taxon>Mucilaginibacter</taxon>
    </lineage>
</organism>
<reference evidence="6" key="1">
    <citation type="journal article" date="2019" name="Int. J. Syst. Evol. Microbiol.">
        <title>The Global Catalogue of Microorganisms (GCM) 10K type strain sequencing project: providing services to taxonomists for standard genome sequencing and annotation.</title>
        <authorList>
            <consortium name="The Broad Institute Genomics Platform"/>
            <consortium name="The Broad Institute Genome Sequencing Center for Infectious Disease"/>
            <person name="Wu L."/>
            <person name="Ma J."/>
        </authorList>
    </citation>
    <scope>NUCLEOTIDE SEQUENCE [LARGE SCALE GENOMIC DNA]</scope>
    <source>
        <strain evidence="6">JCM 17085</strain>
    </source>
</reference>
<evidence type="ECO:0000256" key="2">
    <source>
        <dbReference type="ARBA" id="ARBA00023125"/>
    </source>
</evidence>
<dbReference type="Proteomes" id="UP001500841">
    <property type="component" value="Unassembled WGS sequence"/>
</dbReference>
<proteinExistence type="inferred from homology"/>
<dbReference type="InterPro" id="IPR035386">
    <property type="entry name" value="Arm-DNA-bind_5"/>
</dbReference>
<feature type="domain" description="Tyr recombinase" evidence="4">
    <location>
        <begin position="219"/>
        <end position="397"/>
    </location>
</feature>
<dbReference type="InterPro" id="IPR010998">
    <property type="entry name" value="Integrase_recombinase_N"/>
</dbReference>
<dbReference type="InterPro" id="IPR050090">
    <property type="entry name" value="Tyrosine_recombinase_XerCD"/>
</dbReference>
<comment type="similarity">
    <text evidence="1">Belongs to the 'phage' integrase family.</text>
</comment>
<dbReference type="CDD" id="cd01185">
    <property type="entry name" value="INTN1_C_like"/>
    <property type="match status" value="1"/>
</dbReference>
<dbReference type="InterPro" id="IPR013762">
    <property type="entry name" value="Integrase-like_cat_sf"/>
</dbReference>
<evidence type="ECO:0000313" key="6">
    <source>
        <dbReference type="Proteomes" id="UP001500841"/>
    </source>
</evidence>
<gene>
    <name evidence="5" type="ORF">GCM10022392_04360</name>
</gene>
<dbReference type="InterPro" id="IPR002104">
    <property type="entry name" value="Integrase_catalytic"/>
</dbReference>
<dbReference type="PROSITE" id="PS51898">
    <property type="entry name" value="TYR_RECOMBINASE"/>
    <property type="match status" value="1"/>
</dbReference>
<dbReference type="EMBL" id="BAABCV010000001">
    <property type="protein sequence ID" value="GAA4086504.1"/>
    <property type="molecule type" value="Genomic_DNA"/>
</dbReference>
<dbReference type="InterPro" id="IPR011010">
    <property type="entry name" value="DNA_brk_join_enz"/>
</dbReference>
<comment type="caution">
    <text evidence="5">The sequence shown here is derived from an EMBL/GenBank/DDBJ whole genome shotgun (WGS) entry which is preliminary data.</text>
</comment>
<dbReference type="PANTHER" id="PTHR30349">
    <property type="entry name" value="PHAGE INTEGRASE-RELATED"/>
    <property type="match status" value="1"/>
</dbReference>
<dbReference type="Gene3D" id="1.10.150.130">
    <property type="match status" value="1"/>
</dbReference>
<accession>A0ABP7WDZ3</accession>
<dbReference type="InterPro" id="IPR025269">
    <property type="entry name" value="SAM-like_dom"/>
</dbReference>
<dbReference type="RefSeq" id="WP_345100788.1">
    <property type="nucleotide sequence ID" value="NZ_BAABCV010000001.1"/>
</dbReference>
<protein>
    <submittedName>
        <fullName evidence="5">Site-specific integrase</fullName>
    </submittedName>
</protein>
<keyword evidence="2" id="KW-0238">DNA-binding</keyword>
<evidence type="ECO:0000259" key="4">
    <source>
        <dbReference type="PROSITE" id="PS51898"/>
    </source>
</evidence>
<dbReference type="SUPFAM" id="SSF56349">
    <property type="entry name" value="DNA breaking-rejoining enzymes"/>
    <property type="match status" value="1"/>
</dbReference>
<keyword evidence="3" id="KW-0233">DNA recombination</keyword>
<dbReference type="PANTHER" id="PTHR30349:SF64">
    <property type="entry name" value="PROPHAGE INTEGRASE INTD-RELATED"/>
    <property type="match status" value="1"/>
</dbReference>